<evidence type="ECO:0000313" key="3">
    <source>
        <dbReference type="Proteomes" id="UP001490816"/>
    </source>
</evidence>
<feature type="signal peptide" evidence="1">
    <location>
        <begin position="1"/>
        <end position="19"/>
    </location>
</feature>
<evidence type="ECO:0008006" key="4">
    <source>
        <dbReference type="Google" id="ProtNLM"/>
    </source>
</evidence>
<sequence>MKKLIILITAMFIILLTSACGKVENTESSVVITDADAKYIELVYDNIENWDVTKDDSGKTFSIDKISFYNFANGEQMAFYINYPIGGYYGCGYYLNVDDGTMEKITYDIYDHDIKEWSTSYMIKNATDGTDWNSDADKDEKHSVIKEAFENYLKSKRE</sequence>
<gene>
    <name evidence="2" type="ORF">WMO39_00040</name>
</gene>
<evidence type="ECO:0000256" key="1">
    <source>
        <dbReference type="SAM" id="SignalP"/>
    </source>
</evidence>
<proteinExistence type="predicted"/>
<keyword evidence="3" id="KW-1185">Reference proteome</keyword>
<evidence type="ECO:0000313" key="2">
    <source>
        <dbReference type="EMBL" id="MEQ2468724.1"/>
    </source>
</evidence>
<keyword evidence="1" id="KW-0732">Signal</keyword>
<dbReference type="EMBL" id="JBBMEZ010000001">
    <property type="protein sequence ID" value="MEQ2468724.1"/>
    <property type="molecule type" value="Genomic_DNA"/>
</dbReference>
<dbReference type="RefSeq" id="WP_117886440.1">
    <property type="nucleotide sequence ID" value="NZ_JBBMEZ010000001.1"/>
</dbReference>
<comment type="caution">
    <text evidence="2">The sequence shown here is derived from an EMBL/GenBank/DDBJ whole genome shotgun (WGS) entry which is preliminary data.</text>
</comment>
<feature type="chain" id="PRO_5045570797" description="Lipoprotein" evidence="1">
    <location>
        <begin position="20"/>
        <end position="158"/>
    </location>
</feature>
<name>A0ABV1FA06_9FIRM</name>
<protein>
    <recommendedName>
        <fullName evidence="4">Lipoprotein</fullName>
    </recommendedName>
</protein>
<organism evidence="2 3">
    <name type="scientific">Ruminococcoides intestinale</name>
    <dbReference type="NCBI Taxonomy" id="3133162"/>
    <lineage>
        <taxon>Bacteria</taxon>
        <taxon>Bacillati</taxon>
        <taxon>Bacillota</taxon>
        <taxon>Clostridia</taxon>
        <taxon>Eubacteriales</taxon>
        <taxon>Oscillospiraceae</taxon>
        <taxon>Ruminococcoides</taxon>
    </lineage>
</organism>
<dbReference type="PROSITE" id="PS51257">
    <property type="entry name" value="PROKAR_LIPOPROTEIN"/>
    <property type="match status" value="1"/>
</dbReference>
<dbReference type="Proteomes" id="UP001490816">
    <property type="component" value="Unassembled WGS sequence"/>
</dbReference>
<reference evidence="2 3" key="1">
    <citation type="submission" date="2024-03" db="EMBL/GenBank/DDBJ databases">
        <title>Human intestinal bacterial collection.</title>
        <authorList>
            <person name="Pauvert C."/>
            <person name="Hitch T.C.A."/>
            <person name="Clavel T."/>
        </authorList>
    </citation>
    <scope>NUCLEOTIDE SEQUENCE [LARGE SCALE GENOMIC DNA]</scope>
    <source>
        <strain evidence="2 3">CLA-JM-H38</strain>
    </source>
</reference>
<accession>A0ABV1FA06</accession>